<reference evidence="1 2" key="1">
    <citation type="submission" date="2023-09" db="EMBL/GenBank/DDBJ databases">
        <authorList>
            <person name="Rey-Velasco X."/>
        </authorList>
    </citation>
    <scope>NUCLEOTIDE SEQUENCE [LARGE SCALE GENOMIC DNA]</scope>
    <source>
        <strain evidence="1 2">F158</strain>
    </source>
</reference>
<evidence type="ECO:0000313" key="2">
    <source>
        <dbReference type="Proteomes" id="UP001265259"/>
    </source>
</evidence>
<protein>
    <submittedName>
        <fullName evidence="1">Uncharacterized protein</fullName>
    </submittedName>
</protein>
<organism evidence="1 2">
    <name type="scientific">Tropicimonas omnivorans</name>
    <dbReference type="NCBI Taxonomy" id="3075590"/>
    <lineage>
        <taxon>Bacteria</taxon>
        <taxon>Pseudomonadati</taxon>
        <taxon>Pseudomonadota</taxon>
        <taxon>Alphaproteobacteria</taxon>
        <taxon>Rhodobacterales</taxon>
        <taxon>Roseobacteraceae</taxon>
        <taxon>Tropicimonas</taxon>
    </lineage>
</organism>
<sequence length="124" mass="14153">MAIDEQELARQVAGNTSAAARTVYQLFARANLPKELSPQFGGHGYIDRELRFVRDGRWYFAAVLNKSWVLWYFRRPAISELGLNLDELVQTFHSAELTSGGEVKVRVQDPMTAYAMLGWLFQNL</sequence>
<dbReference type="Proteomes" id="UP001265259">
    <property type="component" value="Unassembled WGS sequence"/>
</dbReference>
<accession>A0ABU3DKP4</accession>
<proteinExistence type="predicted"/>
<dbReference type="RefSeq" id="WP_311693327.1">
    <property type="nucleotide sequence ID" value="NZ_JAVRHL010000003.1"/>
</dbReference>
<evidence type="ECO:0000313" key="1">
    <source>
        <dbReference type="EMBL" id="MDT0684163.1"/>
    </source>
</evidence>
<name>A0ABU3DKP4_9RHOB</name>
<dbReference type="EMBL" id="JAVRHL010000003">
    <property type="protein sequence ID" value="MDT0684163.1"/>
    <property type="molecule type" value="Genomic_DNA"/>
</dbReference>
<gene>
    <name evidence="1" type="ORF">RM543_15870</name>
</gene>
<keyword evidence="2" id="KW-1185">Reference proteome</keyword>
<comment type="caution">
    <text evidence="1">The sequence shown here is derived from an EMBL/GenBank/DDBJ whole genome shotgun (WGS) entry which is preliminary data.</text>
</comment>